<feature type="transmembrane region" description="Helical" evidence="1">
    <location>
        <begin position="12"/>
        <end position="31"/>
    </location>
</feature>
<name>A0ABV3XAU6_9ACTN</name>
<feature type="transmembrane region" description="Helical" evidence="1">
    <location>
        <begin position="209"/>
        <end position="237"/>
    </location>
</feature>
<feature type="transmembrane region" description="Helical" evidence="1">
    <location>
        <begin position="123"/>
        <end position="141"/>
    </location>
</feature>
<feature type="transmembrane region" description="Helical" evidence="1">
    <location>
        <begin position="93"/>
        <end position="111"/>
    </location>
</feature>
<keyword evidence="1" id="KW-0472">Membrane</keyword>
<evidence type="ECO:0000256" key="1">
    <source>
        <dbReference type="SAM" id="Phobius"/>
    </source>
</evidence>
<keyword evidence="3" id="KW-1185">Reference proteome</keyword>
<dbReference type="RefSeq" id="WP_369203540.1">
    <property type="nucleotide sequence ID" value="NZ_JBFNXQ010000007.1"/>
</dbReference>
<accession>A0ABV3XAU6</accession>
<feature type="transmembrane region" description="Helical" evidence="1">
    <location>
        <begin position="153"/>
        <end position="173"/>
    </location>
</feature>
<feature type="transmembrane region" description="Helical" evidence="1">
    <location>
        <begin position="43"/>
        <end position="59"/>
    </location>
</feature>
<reference evidence="2 3" key="1">
    <citation type="submission" date="2024-06" db="EMBL/GenBank/DDBJ databases">
        <title>Draft genome sequence of Geodermatophilus badlandi, a novel member of the Geodermatophilaceae isolated from badland sedimentary rocks in the Red desert, Wyoming, USA.</title>
        <authorList>
            <person name="Ben Tekaya S."/>
            <person name="Nouioui I."/>
            <person name="Flores G.M."/>
            <person name="Shaal M.N."/>
            <person name="Bredoire F."/>
            <person name="Basile F."/>
            <person name="Van Diepen L."/>
            <person name="Ward N.L."/>
        </authorList>
    </citation>
    <scope>NUCLEOTIDE SEQUENCE [LARGE SCALE GENOMIC DNA]</scope>
    <source>
        <strain evidence="2 3">WL48A</strain>
    </source>
</reference>
<dbReference type="Proteomes" id="UP001560045">
    <property type="component" value="Unassembled WGS sequence"/>
</dbReference>
<keyword evidence="1" id="KW-0812">Transmembrane</keyword>
<evidence type="ECO:0000313" key="3">
    <source>
        <dbReference type="Proteomes" id="UP001560045"/>
    </source>
</evidence>
<sequence>MTTALDDPAGTRALHLGSALAVAVATALLVLAQGLLGERGGPAAVFLLQVTLAAGWVLATAPPGALGVVVLALAAAVGADLLVALADRPGPGVLLAVAGPALLAAVLHQMLRRPPRRDVVGSLGSTALLVAATCALALLLLPEVAGETGDAAGSPLLVVGAALAAGHVVDAVLPRPEVADGVARGVPGLLVALAAGAAVALLDSGAGDLVDVLSGITTGLALGLAAALAGLVTSFALTDALTGPDADADGARPAAGVLVAAVLPLALCAPVLLAFAVA</sequence>
<keyword evidence="1" id="KW-1133">Transmembrane helix</keyword>
<feature type="transmembrane region" description="Helical" evidence="1">
    <location>
        <begin position="257"/>
        <end position="277"/>
    </location>
</feature>
<feature type="transmembrane region" description="Helical" evidence="1">
    <location>
        <begin position="65"/>
        <end position="86"/>
    </location>
</feature>
<comment type="caution">
    <text evidence="2">The sequence shown here is derived from an EMBL/GenBank/DDBJ whole genome shotgun (WGS) entry which is preliminary data.</text>
</comment>
<feature type="transmembrane region" description="Helical" evidence="1">
    <location>
        <begin position="185"/>
        <end position="202"/>
    </location>
</feature>
<organism evidence="2 3">
    <name type="scientific">Geodermatophilus maliterrae</name>
    <dbReference type="NCBI Taxonomy" id="3162531"/>
    <lineage>
        <taxon>Bacteria</taxon>
        <taxon>Bacillati</taxon>
        <taxon>Actinomycetota</taxon>
        <taxon>Actinomycetes</taxon>
        <taxon>Geodermatophilales</taxon>
        <taxon>Geodermatophilaceae</taxon>
        <taxon>Geodermatophilus</taxon>
    </lineage>
</organism>
<evidence type="ECO:0000313" key="2">
    <source>
        <dbReference type="EMBL" id="MEX5717571.1"/>
    </source>
</evidence>
<gene>
    <name evidence="2" type="ORF">ABQ292_04205</name>
</gene>
<protein>
    <submittedName>
        <fullName evidence="2">Uncharacterized protein</fullName>
    </submittedName>
</protein>
<dbReference type="EMBL" id="JBFNXQ010000007">
    <property type="protein sequence ID" value="MEX5717571.1"/>
    <property type="molecule type" value="Genomic_DNA"/>
</dbReference>
<proteinExistence type="predicted"/>